<protein>
    <submittedName>
        <fullName evidence="2">Uncharacterized protein</fullName>
    </submittedName>
</protein>
<feature type="region of interest" description="Disordered" evidence="1">
    <location>
        <begin position="60"/>
        <end position="91"/>
    </location>
</feature>
<organism evidence="2 3">
    <name type="scientific">Pisum sativum</name>
    <name type="common">Garden pea</name>
    <name type="synonym">Lathyrus oleraceus</name>
    <dbReference type="NCBI Taxonomy" id="3888"/>
    <lineage>
        <taxon>Eukaryota</taxon>
        <taxon>Viridiplantae</taxon>
        <taxon>Streptophyta</taxon>
        <taxon>Embryophyta</taxon>
        <taxon>Tracheophyta</taxon>
        <taxon>Spermatophyta</taxon>
        <taxon>Magnoliopsida</taxon>
        <taxon>eudicotyledons</taxon>
        <taxon>Gunneridae</taxon>
        <taxon>Pentapetalae</taxon>
        <taxon>rosids</taxon>
        <taxon>fabids</taxon>
        <taxon>Fabales</taxon>
        <taxon>Fabaceae</taxon>
        <taxon>Papilionoideae</taxon>
        <taxon>50 kb inversion clade</taxon>
        <taxon>NPAAA clade</taxon>
        <taxon>Hologalegina</taxon>
        <taxon>IRL clade</taxon>
        <taxon>Fabeae</taxon>
        <taxon>Lathyrus</taxon>
    </lineage>
</organism>
<evidence type="ECO:0000313" key="2">
    <source>
        <dbReference type="EMBL" id="KAI5443051.1"/>
    </source>
</evidence>
<sequence>MEETKSIDKADMVLGLFLDSMTTNFPNQVVIDEQVEDSLKKDNKQKVAASVLPLLLQERRVLPPQSPAQRHHKLKQKQVNKGNKDQEGRRSRYDTIPVIYAHLLPILVKVGEIVPKQTEPAKLPYGRKHDPHATCGYHAGYVGHSTEVYHVLKNKVQGLIDQNLLCFTPVTAKVLIEKEFEYNVSGDGGSDSVAPSEEYQG</sequence>
<gene>
    <name evidence="2" type="ORF">KIW84_011907</name>
</gene>
<dbReference type="AlphaFoldDB" id="A0A9D5BG90"/>
<dbReference type="Gramene" id="Psat01G0190700-T1">
    <property type="protein sequence ID" value="KAI5443051.1"/>
    <property type="gene ID" value="KIW84_011907"/>
</dbReference>
<dbReference type="Proteomes" id="UP001058974">
    <property type="component" value="Chromosome 1"/>
</dbReference>
<comment type="caution">
    <text evidence="2">The sequence shown here is derived from an EMBL/GenBank/DDBJ whole genome shotgun (WGS) entry which is preliminary data.</text>
</comment>
<name>A0A9D5BG90_PEA</name>
<evidence type="ECO:0000256" key="1">
    <source>
        <dbReference type="SAM" id="MobiDB-lite"/>
    </source>
</evidence>
<accession>A0A9D5BG90</accession>
<dbReference type="EMBL" id="JAMSHJ010000001">
    <property type="protein sequence ID" value="KAI5443051.1"/>
    <property type="molecule type" value="Genomic_DNA"/>
</dbReference>
<evidence type="ECO:0000313" key="3">
    <source>
        <dbReference type="Proteomes" id="UP001058974"/>
    </source>
</evidence>
<reference evidence="2 3" key="1">
    <citation type="journal article" date="2022" name="Nat. Genet.">
        <title>Improved pea reference genome and pan-genome highlight genomic features and evolutionary characteristics.</title>
        <authorList>
            <person name="Yang T."/>
            <person name="Liu R."/>
            <person name="Luo Y."/>
            <person name="Hu S."/>
            <person name="Wang D."/>
            <person name="Wang C."/>
            <person name="Pandey M.K."/>
            <person name="Ge S."/>
            <person name="Xu Q."/>
            <person name="Li N."/>
            <person name="Li G."/>
            <person name="Huang Y."/>
            <person name="Saxena R.K."/>
            <person name="Ji Y."/>
            <person name="Li M."/>
            <person name="Yan X."/>
            <person name="He Y."/>
            <person name="Liu Y."/>
            <person name="Wang X."/>
            <person name="Xiang C."/>
            <person name="Varshney R.K."/>
            <person name="Ding H."/>
            <person name="Gao S."/>
            <person name="Zong X."/>
        </authorList>
    </citation>
    <scope>NUCLEOTIDE SEQUENCE [LARGE SCALE GENOMIC DNA]</scope>
    <source>
        <strain evidence="2 3">cv. Zhongwan 6</strain>
    </source>
</reference>
<feature type="compositionally biased region" description="Basic and acidic residues" evidence="1">
    <location>
        <begin position="82"/>
        <end position="91"/>
    </location>
</feature>
<keyword evidence="3" id="KW-1185">Reference proteome</keyword>
<feature type="compositionally biased region" description="Basic residues" evidence="1">
    <location>
        <begin position="69"/>
        <end position="78"/>
    </location>
</feature>
<proteinExistence type="predicted"/>